<evidence type="ECO:0000313" key="1">
    <source>
        <dbReference type="EMBL" id="KMU79609.1"/>
    </source>
</evidence>
<protein>
    <submittedName>
        <fullName evidence="1">Uncharacterized protein</fullName>
    </submittedName>
</protein>
<evidence type="ECO:0000313" key="2">
    <source>
        <dbReference type="Proteomes" id="UP000054559"/>
    </source>
</evidence>
<proteinExistence type="predicted"/>
<sequence>MCTEYGGQTLKLVPQKAKQRLLSRAAAWWPFPRPAATGSPPCELTSEAWPGIPACVERPGIDPSTCLRSRRRDTGNKHGRFLGMTPQLSLCSLRAMLAAIDSNSWRPLKCPNRNAWGTKPCRFRVQTCKGFSNNILPEAGVERPLLAFLVGRPLSCRFQPTLQNQGILPMITLLATTPTVIAKRRTTRYGAVQGGA</sequence>
<dbReference type="AlphaFoldDB" id="A0A0J8R378"/>
<name>A0A0J8R378_COCIT</name>
<accession>A0A0J8R378</accession>
<reference evidence="2" key="1">
    <citation type="journal article" date="2010" name="Genome Res.">
        <title>Population genomic sequencing of Coccidioides fungi reveals recent hybridization and transposon control.</title>
        <authorList>
            <person name="Neafsey D.E."/>
            <person name="Barker B.M."/>
            <person name="Sharpton T.J."/>
            <person name="Stajich J.E."/>
            <person name="Park D.J."/>
            <person name="Whiston E."/>
            <person name="Hung C.-Y."/>
            <person name="McMahan C."/>
            <person name="White J."/>
            <person name="Sykes S."/>
            <person name="Heiman D."/>
            <person name="Young S."/>
            <person name="Zeng Q."/>
            <person name="Abouelleil A."/>
            <person name="Aftuck L."/>
            <person name="Bessette D."/>
            <person name="Brown A."/>
            <person name="FitzGerald M."/>
            <person name="Lui A."/>
            <person name="Macdonald J.P."/>
            <person name="Priest M."/>
            <person name="Orbach M.J."/>
            <person name="Galgiani J.N."/>
            <person name="Kirkland T.N."/>
            <person name="Cole G.T."/>
            <person name="Birren B.W."/>
            <person name="Henn M.R."/>
            <person name="Taylor J.W."/>
            <person name="Rounsley S.D."/>
        </authorList>
    </citation>
    <scope>NUCLEOTIDE SEQUENCE [LARGE SCALE GENOMIC DNA]</scope>
    <source>
        <strain evidence="2">RMSCC 3703</strain>
    </source>
</reference>
<dbReference type="Proteomes" id="UP000054559">
    <property type="component" value="Unassembled WGS sequence"/>
</dbReference>
<organism evidence="1 2">
    <name type="scientific">Coccidioides immitis RMSCC 3703</name>
    <dbReference type="NCBI Taxonomy" id="454286"/>
    <lineage>
        <taxon>Eukaryota</taxon>
        <taxon>Fungi</taxon>
        <taxon>Dikarya</taxon>
        <taxon>Ascomycota</taxon>
        <taxon>Pezizomycotina</taxon>
        <taxon>Eurotiomycetes</taxon>
        <taxon>Eurotiomycetidae</taxon>
        <taxon>Onygenales</taxon>
        <taxon>Onygenaceae</taxon>
        <taxon>Coccidioides</taxon>
    </lineage>
</organism>
<gene>
    <name evidence="1" type="ORF">CISG_02027</name>
</gene>
<dbReference type="EMBL" id="DS268123">
    <property type="protein sequence ID" value="KMU79609.1"/>
    <property type="molecule type" value="Genomic_DNA"/>
</dbReference>